<dbReference type="Proteomes" id="UP001056120">
    <property type="component" value="Linkage Group LG11"/>
</dbReference>
<reference evidence="2" key="1">
    <citation type="journal article" date="2022" name="Mol. Ecol. Resour.">
        <title>The genomes of chicory, endive, great burdock and yacon provide insights into Asteraceae palaeo-polyploidization history and plant inulin production.</title>
        <authorList>
            <person name="Fan W."/>
            <person name="Wang S."/>
            <person name="Wang H."/>
            <person name="Wang A."/>
            <person name="Jiang F."/>
            <person name="Liu H."/>
            <person name="Zhao H."/>
            <person name="Xu D."/>
            <person name="Zhang Y."/>
        </authorList>
    </citation>
    <scope>NUCLEOTIDE SEQUENCE [LARGE SCALE GENOMIC DNA]</scope>
    <source>
        <strain evidence="2">cv. Yunnan</strain>
    </source>
</reference>
<evidence type="ECO:0000313" key="2">
    <source>
        <dbReference type="Proteomes" id="UP001056120"/>
    </source>
</evidence>
<sequence length="83" mass="9381">MKSKGRGSPFEIPGRSSRSNKLEEKDNHAKTTEDNSNSISLDTHQESGFSVPKDVAAQIASKKPQKLHWGLDTKERWERKSNM</sequence>
<proteinExistence type="predicted"/>
<name>A0ACB9HVR1_9ASTR</name>
<protein>
    <submittedName>
        <fullName evidence="1">Uncharacterized protein</fullName>
    </submittedName>
</protein>
<evidence type="ECO:0000313" key="1">
    <source>
        <dbReference type="EMBL" id="KAI3798912.1"/>
    </source>
</evidence>
<dbReference type="EMBL" id="CM042028">
    <property type="protein sequence ID" value="KAI3798912.1"/>
    <property type="molecule type" value="Genomic_DNA"/>
</dbReference>
<comment type="caution">
    <text evidence="1">The sequence shown here is derived from an EMBL/GenBank/DDBJ whole genome shotgun (WGS) entry which is preliminary data.</text>
</comment>
<keyword evidence="2" id="KW-1185">Reference proteome</keyword>
<reference evidence="1 2" key="2">
    <citation type="journal article" date="2022" name="Mol. Ecol. Resour.">
        <title>The genomes of chicory, endive, great burdock and yacon provide insights into Asteraceae paleo-polyploidization history and plant inulin production.</title>
        <authorList>
            <person name="Fan W."/>
            <person name="Wang S."/>
            <person name="Wang H."/>
            <person name="Wang A."/>
            <person name="Jiang F."/>
            <person name="Liu H."/>
            <person name="Zhao H."/>
            <person name="Xu D."/>
            <person name="Zhang Y."/>
        </authorList>
    </citation>
    <scope>NUCLEOTIDE SEQUENCE [LARGE SCALE GENOMIC DNA]</scope>
    <source>
        <strain evidence="2">cv. Yunnan</strain>
        <tissue evidence="1">Leaves</tissue>
    </source>
</reference>
<gene>
    <name evidence="1" type="ORF">L1987_34196</name>
</gene>
<accession>A0ACB9HVR1</accession>
<organism evidence="1 2">
    <name type="scientific">Smallanthus sonchifolius</name>
    <dbReference type="NCBI Taxonomy" id="185202"/>
    <lineage>
        <taxon>Eukaryota</taxon>
        <taxon>Viridiplantae</taxon>
        <taxon>Streptophyta</taxon>
        <taxon>Embryophyta</taxon>
        <taxon>Tracheophyta</taxon>
        <taxon>Spermatophyta</taxon>
        <taxon>Magnoliopsida</taxon>
        <taxon>eudicotyledons</taxon>
        <taxon>Gunneridae</taxon>
        <taxon>Pentapetalae</taxon>
        <taxon>asterids</taxon>
        <taxon>campanulids</taxon>
        <taxon>Asterales</taxon>
        <taxon>Asteraceae</taxon>
        <taxon>Asteroideae</taxon>
        <taxon>Heliantheae alliance</taxon>
        <taxon>Millerieae</taxon>
        <taxon>Smallanthus</taxon>
    </lineage>
</organism>